<feature type="domain" description="UspA" evidence="1">
    <location>
        <begin position="194"/>
        <end position="309"/>
    </location>
</feature>
<keyword evidence="3" id="KW-1185">Reference proteome</keyword>
<proteinExistence type="predicted"/>
<sequence length="346" mass="36746">MQNREYLVVVPVTGTLLDSYTGINVRRFLRTAVALAADNDGRVLLAGVETVPESALETVREHVQTEEPAATKSGAVEPIAERRSQLAQMADVAQQLAPDVPVTASVRAVTDVTRGVLGVVDGRSETAVLLLRGAGLDEGWLLNRSTIDTILADAACDVFVENMGAEGGENTLYVPAVDEHTVAPLAESEAETIDSILLPVGTGPHAALAAEAARAVARHADASVTVLHVVSPDAAAEETADGEDLLTFADHVLGPDVRSETELKAAADTTDEIVRRAKEYDFVSIGAPEQKSGLKEIVFGSVQQTLSELNGVTVLMSRDSDRTMRSLYYRWKQGIEATADDSDSDT</sequence>
<dbReference type="EMBL" id="AOIU01000031">
    <property type="protein sequence ID" value="ELZ24311.1"/>
    <property type="molecule type" value="Genomic_DNA"/>
</dbReference>
<dbReference type="Proteomes" id="UP000011626">
    <property type="component" value="Unassembled WGS sequence"/>
</dbReference>
<comment type="caution">
    <text evidence="2">The sequence shown here is derived from an EMBL/GenBank/DDBJ whole genome shotgun (WGS) entry which is preliminary data.</text>
</comment>
<name>M0CM35_9EURY</name>
<dbReference type="InterPro" id="IPR006016">
    <property type="entry name" value="UspA"/>
</dbReference>
<evidence type="ECO:0000313" key="3">
    <source>
        <dbReference type="Proteomes" id="UP000011626"/>
    </source>
</evidence>
<dbReference type="Pfam" id="PF00582">
    <property type="entry name" value="Usp"/>
    <property type="match status" value="1"/>
</dbReference>
<protein>
    <recommendedName>
        <fullName evidence="1">UspA domain-containing protein</fullName>
    </recommendedName>
</protein>
<organism evidence="2 3">
    <name type="scientific">Halosimplex carlsbadense 2-9-1</name>
    <dbReference type="NCBI Taxonomy" id="797114"/>
    <lineage>
        <taxon>Archaea</taxon>
        <taxon>Methanobacteriati</taxon>
        <taxon>Methanobacteriota</taxon>
        <taxon>Stenosarchaea group</taxon>
        <taxon>Halobacteria</taxon>
        <taxon>Halobacteriales</taxon>
        <taxon>Haloarculaceae</taxon>
        <taxon>Halosimplex</taxon>
    </lineage>
</organism>
<accession>M0CM35</accession>
<reference evidence="2 3" key="1">
    <citation type="journal article" date="2014" name="PLoS Genet.">
        <title>Phylogenetically driven sequencing of extremely halophilic archaea reveals strategies for static and dynamic osmo-response.</title>
        <authorList>
            <person name="Becker E.A."/>
            <person name="Seitzer P.M."/>
            <person name="Tritt A."/>
            <person name="Larsen D."/>
            <person name="Krusor M."/>
            <person name="Yao A.I."/>
            <person name="Wu D."/>
            <person name="Madern D."/>
            <person name="Eisen J.A."/>
            <person name="Darling A.E."/>
            <person name="Facciotti M.T."/>
        </authorList>
    </citation>
    <scope>NUCLEOTIDE SEQUENCE [LARGE SCALE GENOMIC DNA]</scope>
    <source>
        <strain evidence="2 3">2-9-1</strain>
    </source>
</reference>
<dbReference type="AlphaFoldDB" id="M0CM35"/>
<dbReference type="SUPFAM" id="SSF52402">
    <property type="entry name" value="Adenine nucleotide alpha hydrolases-like"/>
    <property type="match status" value="1"/>
</dbReference>
<evidence type="ECO:0000313" key="2">
    <source>
        <dbReference type="EMBL" id="ELZ24311.1"/>
    </source>
</evidence>
<dbReference type="STRING" id="797114.C475_13717"/>
<dbReference type="eggNOG" id="arCOG00451">
    <property type="taxonomic scope" value="Archaea"/>
</dbReference>
<gene>
    <name evidence="2" type="ORF">C475_13717</name>
</gene>
<dbReference type="PATRIC" id="fig|797114.5.peg.2788"/>
<dbReference type="Gene3D" id="3.40.50.12370">
    <property type="match status" value="1"/>
</dbReference>
<evidence type="ECO:0000259" key="1">
    <source>
        <dbReference type="Pfam" id="PF00582"/>
    </source>
</evidence>